<sequence length="388" mass="42809">MPVPRTAIIAIVLSLLGTLSADEPWKRHTIDNTSRGADGVRPQDVNGDGLPDLCTGWEEGSVIRAYLHPGHANVKKPWPAVTVGKVKSPEDAVFMDVNGDGTFDVVSSCEGKQQTVFVHLAPTNPEDYLRPNAWKTQPIAASENQSRWMFALPWQIEKGRDPELIAGSKAPNGAVGIFRQDVAATWSWHKLTDAGWIMSLVSEDINQDGQADLLFSDRKGKQRGVYWIDLSREKRSQTPNLIGGAGHEVMFLDAADLDQDGHRDVVCTTYGDTILWLRRTGSDPVFEQIEILMPANTGTGKSVRVADVNLDGQNNLVISCGNSGKKHGVMWMQKREGEWIAHTISGTEEGIKFDLLQLIDLDGDGDLDVLTCEERDNLGVIWYENPTR</sequence>
<dbReference type="PANTHER" id="PTHR44103">
    <property type="entry name" value="PROPROTEIN CONVERTASE P"/>
    <property type="match status" value="1"/>
</dbReference>
<organism evidence="2 3">
    <name type="scientific">Bremerella volcania</name>
    <dbReference type="NCBI Taxonomy" id="2527984"/>
    <lineage>
        <taxon>Bacteria</taxon>
        <taxon>Pseudomonadati</taxon>
        <taxon>Planctomycetota</taxon>
        <taxon>Planctomycetia</taxon>
        <taxon>Pirellulales</taxon>
        <taxon>Pirellulaceae</taxon>
        <taxon>Bremerella</taxon>
    </lineage>
</organism>
<accession>A0A518CFU4</accession>
<dbReference type="AlphaFoldDB" id="A0A518CFU4"/>
<dbReference type="Proteomes" id="UP000318626">
    <property type="component" value="Chromosome"/>
</dbReference>
<keyword evidence="3" id="KW-1185">Reference proteome</keyword>
<evidence type="ECO:0000313" key="2">
    <source>
        <dbReference type="EMBL" id="QDU78077.1"/>
    </source>
</evidence>
<dbReference type="OrthoDB" id="243895at2"/>
<dbReference type="Pfam" id="PF13517">
    <property type="entry name" value="FG-GAP_3"/>
    <property type="match status" value="2"/>
</dbReference>
<dbReference type="SUPFAM" id="SSF69318">
    <property type="entry name" value="Integrin alpha N-terminal domain"/>
    <property type="match status" value="1"/>
</dbReference>
<dbReference type="PANTHER" id="PTHR44103:SF1">
    <property type="entry name" value="PROPROTEIN CONVERTASE P"/>
    <property type="match status" value="1"/>
</dbReference>
<reference evidence="3" key="1">
    <citation type="submission" date="2019-02" db="EMBL/GenBank/DDBJ databases">
        <title>Deep-cultivation of Planctomycetes and their phenomic and genomic characterization uncovers novel biology.</title>
        <authorList>
            <person name="Wiegand S."/>
            <person name="Jogler M."/>
            <person name="Boedeker C."/>
            <person name="Pinto D."/>
            <person name="Vollmers J."/>
            <person name="Rivas-Marin E."/>
            <person name="Kohn T."/>
            <person name="Peeters S.H."/>
            <person name="Heuer A."/>
            <person name="Rast P."/>
            <person name="Oberbeckmann S."/>
            <person name="Bunk B."/>
            <person name="Jeske O."/>
            <person name="Meyerdierks A."/>
            <person name="Storesund J.E."/>
            <person name="Kallscheuer N."/>
            <person name="Luecker S."/>
            <person name="Lage O.M."/>
            <person name="Pohl T."/>
            <person name="Merkel B.J."/>
            <person name="Hornburger P."/>
            <person name="Mueller R.-W."/>
            <person name="Bruemmer F."/>
            <person name="Labrenz M."/>
            <person name="Spormann A.M."/>
            <person name="Op den Camp H."/>
            <person name="Overmann J."/>
            <person name="Amann R."/>
            <person name="Jetten M.S.M."/>
            <person name="Mascher T."/>
            <person name="Medema M.H."/>
            <person name="Devos D.P."/>
            <person name="Kaster A.-K."/>
            <person name="Ovreas L."/>
            <person name="Rohde M."/>
            <person name="Galperin M.Y."/>
            <person name="Jogler C."/>
        </authorList>
    </citation>
    <scope>NUCLEOTIDE SEQUENCE [LARGE SCALE GENOMIC DNA]</scope>
    <source>
        <strain evidence="3">Pan97</strain>
    </source>
</reference>
<dbReference type="KEGG" id="bvo:Pan97_51570"/>
<dbReference type="EMBL" id="CP036289">
    <property type="protein sequence ID" value="QDU78077.1"/>
    <property type="molecule type" value="Genomic_DNA"/>
</dbReference>
<dbReference type="InterPro" id="IPR028994">
    <property type="entry name" value="Integrin_alpha_N"/>
</dbReference>
<proteinExistence type="predicted"/>
<dbReference type="InterPro" id="IPR013517">
    <property type="entry name" value="FG-GAP"/>
</dbReference>
<dbReference type="Gene3D" id="2.130.10.130">
    <property type="entry name" value="Integrin alpha, N-terminal"/>
    <property type="match status" value="1"/>
</dbReference>
<keyword evidence="1" id="KW-0732">Signal</keyword>
<name>A0A518CFU4_9BACT</name>
<evidence type="ECO:0000313" key="3">
    <source>
        <dbReference type="Proteomes" id="UP000318626"/>
    </source>
</evidence>
<gene>
    <name evidence="2" type="ORF">Pan97_51570</name>
</gene>
<evidence type="ECO:0000256" key="1">
    <source>
        <dbReference type="ARBA" id="ARBA00022729"/>
    </source>
</evidence>
<protein>
    <submittedName>
        <fullName evidence="2">FG-GAP repeat protein</fullName>
    </submittedName>
</protein>